<keyword evidence="2" id="KW-1185">Reference proteome</keyword>
<sequence length="473" mass="53524">MMEEVQLVSTNRPIFHARVTESLMFGLGSLGYDPQVDHVFPHSYYIDNWTNQMHHTSSAILKGRLLWLGGIFSCLLSLETSTLHLKSIVENLRGDTRYLFLPSVEALRNHMITYDKQAMPPGNHFIIKSLSTELAECLLTMSQKMNNPTSCLNTLGIFVKHQEQCAFAYTHEIQHMIITILYTHLSDNLVMREVNFILGNIATKPSLQKSLHHTMVPFLCKVLHGELTGGFQGRKNSLDKALEMLKTIVVHHTPPICEALIIQGFSGAANILLDTEQDYDCTMNEASKILPAAIDFITTMLAKIGSQVNYIRNSKEVPLAEYIPKIIFECIDSLKACIGVMGLVEVIRFGLSTDGDLFKEIKVFLNTKDRPSNEMSGIEYAYLLLIFLVLMEHTLIKEVEEPCLEGLFDPGEGKEDEVLLSMPPLNINVITLAKHILKHENTYYFNVCRNYLYQEELTDLSDMGYIVPQVSME</sequence>
<dbReference type="InterPro" id="IPR016024">
    <property type="entry name" value="ARM-type_fold"/>
</dbReference>
<reference evidence="1" key="1">
    <citation type="journal article" date="2023" name="Insect Mol. Biol.">
        <title>Genome sequencing provides insights into the evolution of gene families encoding plant cell wall-degrading enzymes in longhorned beetles.</title>
        <authorList>
            <person name="Shin N.R."/>
            <person name="Okamura Y."/>
            <person name="Kirsch R."/>
            <person name="Pauchet Y."/>
        </authorList>
    </citation>
    <scope>NUCLEOTIDE SEQUENCE</scope>
    <source>
        <strain evidence="1">MMC_N1</strain>
    </source>
</reference>
<name>A0ABQ9JEC3_9CUCU</name>
<organism evidence="1 2">
    <name type="scientific">Molorchus minor</name>
    <dbReference type="NCBI Taxonomy" id="1323400"/>
    <lineage>
        <taxon>Eukaryota</taxon>
        <taxon>Metazoa</taxon>
        <taxon>Ecdysozoa</taxon>
        <taxon>Arthropoda</taxon>
        <taxon>Hexapoda</taxon>
        <taxon>Insecta</taxon>
        <taxon>Pterygota</taxon>
        <taxon>Neoptera</taxon>
        <taxon>Endopterygota</taxon>
        <taxon>Coleoptera</taxon>
        <taxon>Polyphaga</taxon>
        <taxon>Cucujiformia</taxon>
        <taxon>Chrysomeloidea</taxon>
        <taxon>Cerambycidae</taxon>
        <taxon>Lamiinae</taxon>
        <taxon>Monochamini</taxon>
        <taxon>Molorchus</taxon>
    </lineage>
</organism>
<accession>A0ABQ9JEC3</accession>
<evidence type="ECO:0000313" key="2">
    <source>
        <dbReference type="Proteomes" id="UP001162164"/>
    </source>
</evidence>
<protein>
    <submittedName>
        <fullName evidence="1">Uncharacterized protein</fullName>
    </submittedName>
</protein>
<dbReference type="Proteomes" id="UP001162164">
    <property type="component" value="Unassembled WGS sequence"/>
</dbReference>
<comment type="caution">
    <text evidence="1">The sequence shown here is derived from an EMBL/GenBank/DDBJ whole genome shotgun (WGS) entry which is preliminary data.</text>
</comment>
<dbReference type="SUPFAM" id="SSF48371">
    <property type="entry name" value="ARM repeat"/>
    <property type="match status" value="1"/>
</dbReference>
<dbReference type="EMBL" id="JAPWTJ010000655">
    <property type="protein sequence ID" value="KAJ8976555.1"/>
    <property type="molecule type" value="Genomic_DNA"/>
</dbReference>
<proteinExistence type="predicted"/>
<evidence type="ECO:0000313" key="1">
    <source>
        <dbReference type="EMBL" id="KAJ8976555.1"/>
    </source>
</evidence>
<gene>
    <name evidence="1" type="ORF">NQ317_014208</name>
</gene>